<dbReference type="Gene3D" id="3.40.1610.10">
    <property type="entry name" value="CV3147-like domain"/>
    <property type="match status" value="1"/>
</dbReference>
<dbReference type="Pfam" id="PF20906">
    <property type="entry name" value="S-Me-THD_C"/>
    <property type="match status" value="1"/>
</dbReference>
<dbReference type="InterPro" id="IPR024071">
    <property type="entry name" value="S-Me-THD_C_sf"/>
</dbReference>
<dbReference type="RefSeq" id="WP_012933688.1">
    <property type="nucleotide sequence ID" value="NC_013739.1"/>
</dbReference>
<evidence type="ECO:0000259" key="1">
    <source>
        <dbReference type="Pfam" id="PF06032"/>
    </source>
</evidence>
<dbReference type="STRING" id="469383.Cwoe_2212"/>
<evidence type="ECO:0000313" key="3">
    <source>
        <dbReference type="EMBL" id="ADB50637.1"/>
    </source>
</evidence>
<keyword evidence="4" id="KW-1185">Reference proteome</keyword>
<dbReference type="SUPFAM" id="SSF160991">
    <property type="entry name" value="CV3147-like"/>
    <property type="match status" value="1"/>
</dbReference>
<dbReference type="Gene3D" id="2.40.390.10">
    <property type="entry name" value="CV3147-like"/>
    <property type="match status" value="1"/>
</dbReference>
<feature type="domain" description="S-Me-THD-like C-terminal" evidence="2">
    <location>
        <begin position="169"/>
        <end position="357"/>
    </location>
</feature>
<proteinExistence type="predicted"/>
<feature type="domain" description="S-Me-THD N-terminal" evidence="1">
    <location>
        <begin position="8"/>
        <end position="164"/>
    </location>
</feature>
<dbReference type="InterPro" id="IPR027479">
    <property type="entry name" value="S-Me-THD_N_sf"/>
</dbReference>
<dbReference type="Proteomes" id="UP000008229">
    <property type="component" value="Chromosome"/>
</dbReference>
<evidence type="ECO:0008006" key="5">
    <source>
        <dbReference type="Google" id="ProtNLM"/>
    </source>
</evidence>
<protein>
    <recommendedName>
        <fullName evidence="5">DUF917 domain-containing protein</fullName>
    </recommendedName>
</protein>
<dbReference type="HOGENOM" id="CLU_038930_0_1_11"/>
<dbReference type="AlphaFoldDB" id="D3F5H0"/>
<accession>D3F5H0</accession>
<sequence length="381" mass="38438">MRRLDERALHDVARGAAVLGIGGGGDPRGATLAAVRALRAFGPPALAGCDALADDDLVVCPLLVGAVRPDAAPLPLGVELVAAFDALRRVLDRPVAALLPLKVGGVGGAAAALALAARTGLPVLDADATGRAFPQNDPTTFALHGVAATPAAVADGRGNAVVVTAADLDWTERLLGGAVSQLGGIAPFCGYPVTGAQVRAAGIAGTISLAERIGRTVREAVAAGADPIPGVLAATGGFALLRGTVAGVDRRRSERGWLVGETVVDGAGADAGRRATVAFQNESLVVRRADGALLAAVPDLIALIDADSGQAIAADRVRRGQRVVVLGIPCDARWRTPAGLALAGPRRFGYDAEHVPVERIAGAAAGIRQPDRIERAGRSSP</sequence>
<gene>
    <name evidence="3" type="ordered locus">Cwoe_2212</name>
</gene>
<dbReference type="Pfam" id="PF06032">
    <property type="entry name" value="S-Me-THD_N"/>
    <property type="match status" value="1"/>
</dbReference>
<dbReference type="EMBL" id="CP001854">
    <property type="protein sequence ID" value="ADB50637.1"/>
    <property type="molecule type" value="Genomic_DNA"/>
</dbReference>
<reference evidence="3 4" key="1">
    <citation type="journal article" date="2010" name="Stand. Genomic Sci.">
        <title>Complete genome sequence of Conexibacter woesei type strain (ID131577).</title>
        <authorList>
            <person name="Pukall R."/>
            <person name="Lapidus A."/>
            <person name="Glavina Del Rio T."/>
            <person name="Copeland A."/>
            <person name="Tice H."/>
            <person name="Cheng J.-F."/>
            <person name="Lucas S."/>
            <person name="Chen F."/>
            <person name="Nolan M."/>
            <person name="Bruce D."/>
            <person name="Goodwin L."/>
            <person name="Pitluck S."/>
            <person name="Mavromatis K."/>
            <person name="Ivanova N."/>
            <person name="Ovchinnikova G."/>
            <person name="Pati A."/>
            <person name="Chen A."/>
            <person name="Palaniappan K."/>
            <person name="Land M."/>
            <person name="Hauser L."/>
            <person name="Chang Y.-J."/>
            <person name="Jeffries C.D."/>
            <person name="Chain P."/>
            <person name="Meincke L."/>
            <person name="Sims D."/>
            <person name="Brettin T."/>
            <person name="Detter J.C."/>
            <person name="Rohde M."/>
            <person name="Goeker M."/>
            <person name="Bristow J."/>
            <person name="Eisen J.A."/>
            <person name="Markowitz V."/>
            <person name="Kyrpides N.C."/>
            <person name="Klenk H.-P."/>
            <person name="Hugenholtz P."/>
        </authorList>
    </citation>
    <scope>NUCLEOTIDE SEQUENCE [LARGE SCALE GENOMIC DNA]</scope>
    <source>
        <strain evidence="4">DSM 14684 / CIP 108061 / JCM 11494 / NBRC 100937 / ID131577</strain>
    </source>
</reference>
<evidence type="ECO:0000259" key="2">
    <source>
        <dbReference type="Pfam" id="PF20906"/>
    </source>
</evidence>
<dbReference type="eggNOG" id="COG3535">
    <property type="taxonomic scope" value="Bacteria"/>
</dbReference>
<dbReference type="KEGG" id="cwo:Cwoe_2212"/>
<dbReference type="OrthoDB" id="3170437at2"/>
<evidence type="ECO:0000313" key="4">
    <source>
        <dbReference type="Proteomes" id="UP000008229"/>
    </source>
</evidence>
<reference evidence="4" key="2">
    <citation type="submission" date="2010-01" db="EMBL/GenBank/DDBJ databases">
        <title>The complete genome of Conexibacter woesei DSM 14684.</title>
        <authorList>
            <consortium name="US DOE Joint Genome Institute (JGI-PGF)"/>
            <person name="Lucas S."/>
            <person name="Copeland A."/>
            <person name="Lapidus A."/>
            <person name="Glavina del Rio T."/>
            <person name="Dalin E."/>
            <person name="Tice H."/>
            <person name="Bruce D."/>
            <person name="Goodwin L."/>
            <person name="Pitluck S."/>
            <person name="Kyrpides N."/>
            <person name="Mavromatis K."/>
            <person name="Ivanova N."/>
            <person name="Mikhailova N."/>
            <person name="Chertkov O."/>
            <person name="Brettin T."/>
            <person name="Detter J.C."/>
            <person name="Han C."/>
            <person name="Larimer F."/>
            <person name="Land M."/>
            <person name="Hauser L."/>
            <person name="Markowitz V."/>
            <person name="Cheng J.-F."/>
            <person name="Hugenholtz P."/>
            <person name="Woyke T."/>
            <person name="Wu D."/>
            <person name="Pukall R."/>
            <person name="Steenblock K."/>
            <person name="Schneider S."/>
            <person name="Klenk H.-P."/>
            <person name="Eisen J.A."/>
        </authorList>
    </citation>
    <scope>NUCLEOTIDE SEQUENCE [LARGE SCALE GENOMIC DNA]</scope>
    <source>
        <strain evidence="4">DSM 14684 / CIP 108061 / JCM 11494 / NBRC 100937 / ID131577</strain>
    </source>
</reference>
<organism evidence="3 4">
    <name type="scientific">Conexibacter woesei (strain DSM 14684 / CCUG 47730 / CIP 108061 / JCM 11494 / NBRC 100937 / ID131577)</name>
    <dbReference type="NCBI Taxonomy" id="469383"/>
    <lineage>
        <taxon>Bacteria</taxon>
        <taxon>Bacillati</taxon>
        <taxon>Actinomycetota</taxon>
        <taxon>Thermoleophilia</taxon>
        <taxon>Solirubrobacterales</taxon>
        <taxon>Conexibacteraceae</taxon>
        <taxon>Conexibacter</taxon>
    </lineage>
</organism>
<name>D3F5H0_CONWI</name>
<dbReference type="InterPro" id="IPR010318">
    <property type="entry name" value="S-Me-THD_N"/>
</dbReference>
<dbReference type="InterPro" id="IPR048350">
    <property type="entry name" value="S-Me-THD-like_C"/>
</dbReference>